<keyword evidence="5 8" id="KW-0812">Transmembrane</keyword>
<dbReference type="InterPro" id="IPR004669">
    <property type="entry name" value="C4_dicarb_anaerob_car"/>
</dbReference>
<feature type="transmembrane region" description="Helical" evidence="8">
    <location>
        <begin position="29"/>
        <end position="51"/>
    </location>
</feature>
<feature type="transmembrane region" description="Helical" evidence="8">
    <location>
        <begin position="435"/>
        <end position="454"/>
    </location>
</feature>
<dbReference type="EMBL" id="SLUM01000020">
    <property type="protein sequence ID" value="TCL54676.1"/>
    <property type="molecule type" value="Genomic_DNA"/>
</dbReference>
<dbReference type="InterPro" id="IPR018385">
    <property type="entry name" value="C4_dicarb_anaerob_car-like"/>
</dbReference>
<evidence type="ECO:0000313" key="10">
    <source>
        <dbReference type="Proteomes" id="UP000295184"/>
    </source>
</evidence>
<evidence type="ECO:0000256" key="7">
    <source>
        <dbReference type="ARBA" id="ARBA00023136"/>
    </source>
</evidence>
<gene>
    <name evidence="9" type="ORF">EDD77_1208</name>
</gene>
<protein>
    <submittedName>
        <fullName evidence="9">DcuC family C4-dicarboxylate transporter</fullName>
    </submittedName>
</protein>
<evidence type="ECO:0000256" key="1">
    <source>
        <dbReference type="ARBA" id="ARBA00004651"/>
    </source>
</evidence>
<dbReference type="OrthoDB" id="1674075at2"/>
<evidence type="ECO:0000256" key="3">
    <source>
        <dbReference type="ARBA" id="ARBA00022448"/>
    </source>
</evidence>
<proteinExistence type="inferred from homology"/>
<dbReference type="AlphaFoldDB" id="A0A4R1QM03"/>
<feature type="transmembrane region" description="Helical" evidence="8">
    <location>
        <begin position="203"/>
        <end position="221"/>
    </location>
</feature>
<dbReference type="STRING" id="1650663.GCA_001486665_00715"/>
<feature type="transmembrane region" description="Helical" evidence="8">
    <location>
        <begin position="398"/>
        <end position="423"/>
    </location>
</feature>
<keyword evidence="7 8" id="KW-0472">Membrane</keyword>
<keyword evidence="6 8" id="KW-1133">Transmembrane helix</keyword>
<name>A0A4R1QM03_9FIRM</name>
<dbReference type="NCBIfam" id="NF037994">
    <property type="entry name" value="DcuC_1"/>
    <property type="match status" value="1"/>
</dbReference>
<evidence type="ECO:0000256" key="5">
    <source>
        <dbReference type="ARBA" id="ARBA00022692"/>
    </source>
</evidence>
<comment type="subcellular location">
    <subcellularLocation>
        <location evidence="1">Cell membrane</location>
        <topology evidence="1">Multi-pass membrane protein</topology>
    </subcellularLocation>
</comment>
<feature type="transmembrane region" description="Helical" evidence="8">
    <location>
        <begin position="247"/>
        <end position="266"/>
    </location>
</feature>
<sequence length="456" mass="48300">MSNLIAVVLTIAYIVFVATLVIKRYNSVFVFMTSGIAVLLGFALITGQSVMGDATTGSAVIDVFAFTADAFSSNASGVGMTLMMVTGYAMYMSHIGASTKLAYLATKPLSKIKNPYIVLSMLFIIGTLLKLVITSHAGLGMLLMAIAFPILTSLGISKLSAVTVLIMCGFVDWGPNDSSAIFAAEEVCGMPMMDYFLTYQGRVAAILIVLCAIFLPTYLSIMDKRDKRLGLDGEIETKAPENVDCPAFYAVLPVIPLVLVTAFSFVPNIKLDVPTANLIGMVFVFVLELIRRKNRKDVTNDFTVILKAMANSFANVVSILIGAAVFAEAIQMLGGITVISNGLATIKSAPIITMVLMSLITFFAGMLLGSGNASWYAFGPLVPNVTAQMGVPAATVALPMQLSAAIGRCMSPVAGVVIALSGMAGLEITDIVRRCAVPAVVMFACNMIVSYIVVML</sequence>
<dbReference type="PANTHER" id="PTHR42002:SF2">
    <property type="entry name" value="ANAEROBIC C4-DICARBOXYLATE TRANSPORTER DCUC-RELATED"/>
    <property type="match status" value="1"/>
</dbReference>
<dbReference type="GO" id="GO:0015556">
    <property type="term" value="F:C4-dicarboxylate transmembrane transporter activity"/>
    <property type="evidence" value="ECO:0007669"/>
    <property type="project" value="InterPro"/>
</dbReference>
<evidence type="ECO:0000256" key="8">
    <source>
        <dbReference type="SAM" id="Phobius"/>
    </source>
</evidence>
<dbReference type="Proteomes" id="UP000295184">
    <property type="component" value="Unassembled WGS sequence"/>
</dbReference>
<evidence type="ECO:0000313" key="9">
    <source>
        <dbReference type="EMBL" id="TCL54676.1"/>
    </source>
</evidence>
<feature type="transmembrane region" description="Helical" evidence="8">
    <location>
        <begin position="6"/>
        <end position="22"/>
    </location>
</feature>
<feature type="transmembrane region" description="Helical" evidence="8">
    <location>
        <begin position="310"/>
        <end position="330"/>
    </location>
</feature>
<keyword evidence="4" id="KW-1003">Cell membrane</keyword>
<dbReference type="PANTHER" id="PTHR42002">
    <property type="entry name" value="ANAEROBIC C4-DICARBOXYLATE TRANSPORTER DCUC-RELATED"/>
    <property type="match status" value="1"/>
</dbReference>
<evidence type="ECO:0000256" key="4">
    <source>
        <dbReference type="ARBA" id="ARBA00022475"/>
    </source>
</evidence>
<accession>A0A4R1QM03</accession>
<dbReference type="NCBIfam" id="TIGR00771">
    <property type="entry name" value="DcuC"/>
    <property type="match status" value="1"/>
</dbReference>
<dbReference type="GO" id="GO:0005886">
    <property type="term" value="C:plasma membrane"/>
    <property type="evidence" value="ECO:0007669"/>
    <property type="project" value="UniProtKB-SubCell"/>
</dbReference>
<feature type="transmembrane region" description="Helical" evidence="8">
    <location>
        <begin position="71"/>
        <end position="91"/>
    </location>
</feature>
<organism evidence="9 10">
    <name type="scientific">Allofournierella massiliensis</name>
    <dbReference type="NCBI Taxonomy" id="1650663"/>
    <lineage>
        <taxon>Bacteria</taxon>
        <taxon>Bacillati</taxon>
        <taxon>Bacillota</taxon>
        <taxon>Clostridia</taxon>
        <taxon>Eubacteriales</taxon>
        <taxon>Oscillospiraceae</taxon>
        <taxon>Allofournierella</taxon>
    </lineage>
</organism>
<evidence type="ECO:0000256" key="6">
    <source>
        <dbReference type="ARBA" id="ARBA00022989"/>
    </source>
</evidence>
<dbReference type="RefSeq" id="WP_058963209.1">
    <property type="nucleotide sequence ID" value="NZ_CABKVM010000013.1"/>
</dbReference>
<keyword evidence="3" id="KW-0813">Transport</keyword>
<evidence type="ECO:0000256" key="2">
    <source>
        <dbReference type="ARBA" id="ARBA00005275"/>
    </source>
</evidence>
<feature type="transmembrane region" description="Helical" evidence="8">
    <location>
        <begin position="351"/>
        <end position="378"/>
    </location>
</feature>
<feature type="transmembrane region" description="Helical" evidence="8">
    <location>
        <begin position="273"/>
        <end position="290"/>
    </location>
</feature>
<comment type="similarity">
    <text evidence="2">Belongs to the DcuC/DcuD transporter (TC 2.A.61) family.</text>
</comment>
<dbReference type="Pfam" id="PF03606">
    <property type="entry name" value="DcuC"/>
    <property type="match status" value="1"/>
</dbReference>
<comment type="caution">
    <text evidence="9">The sequence shown here is derived from an EMBL/GenBank/DDBJ whole genome shotgun (WGS) entry which is preliminary data.</text>
</comment>
<feature type="transmembrane region" description="Helical" evidence="8">
    <location>
        <begin position="116"/>
        <end position="133"/>
    </location>
</feature>
<reference evidence="9 10" key="1">
    <citation type="submission" date="2019-03" db="EMBL/GenBank/DDBJ databases">
        <title>Genomic Encyclopedia of Type Strains, Phase IV (KMG-IV): sequencing the most valuable type-strain genomes for metagenomic binning, comparative biology and taxonomic classification.</title>
        <authorList>
            <person name="Goeker M."/>
        </authorList>
    </citation>
    <scope>NUCLEOTIDE SEQUENCE [LARGE SCALE GENOMIC DNA]</scope>
    <source>
        <strain evidence="9 10">DSM 100451</strain>
    </source>
</reference>